<dbReference type="EMBL" id="CAJZBQ010000005">
    <property type="protein sequence ID" value="CAG9312134.1"/>
    <property type="molecule type" value="Genomic_DNA"/>
</dbReference>
<comment type="caution">
    <text evidence="2">The sequence shown here is derived from an EMBL/GenBank/DDBJ whole genome shotgun (WGS) entry which is preliminary data.</text>
</comment>
<feature type="region of interest" description="Disordered" evidence="1">
    <location>
        <begin position="173"/>
        <end position="203"/>
    </location>
</feature>
<evidence type="ECO:0000313" key="3">
    <source>
        <dbReference type="Proteomes" id="UP001162131"/>
    </source>
</evidence>
<name>A0AAU9ILT4_9CILI</name>
<feature type="compositionally biased region" description="Basic and acidic residues" evidence="1">
    <location>
        <begin position="187"/>
        <end position="203"/>
    </location>
</feature>
<organism evidence="2 3">
    <name type="scientific">Blepharisma stoltei</name>
    <dbReference type="NCBI Taxonomy" id="1481888"/>
    <lineage>
        <taxon>Eukaryota</taxon>
        <taxon>Sar</taxon>
        <taxon>Alveolata</taxon>
        <taxon>Ciliophora</taxon>
        <taxon>Postciliodesmatophora</taxon>
        <taxon>Heterotrichea</taxon>
        <taxon>Heterotrichida</taxon>
        <taxon>Blepharismidae</taxon>
        <taxon>Blepharisma</taxon>
    </lineage>
</organism>
<proteinExistence type="predicted"/>
<accession>A0AAU9ILT4</accession>
<dbReference type="Proteomes" id="UP001162131">
    <property type="component" value="Unassembled WGS sequence"/>
</dbReference>
<gene>
    <name evidence="2" type="ORF">BSTOLATCC_MIC5382</name>
</gene>
<evidence type="ECO:0000313" key="2">
    <source>
        <dbReference type="EMBL" id="CAG9312134.1"/>
    </source>
</evidence>
<keyword evidence="3" id="KW-1185">Reference proteome</keyword>
<reference evidence="2" key="1">
    <citation type="submission" date="2021-09" db="EMBL/GenBank/DDBJ databases">
        <authorList>
            <consortium name="AG Swart"/>
            <person name="Singh M."/>
            <person name="Singh A."/>
            <person name="Seah K."/>
            <person name="Emmerich C."/>
        </authorList>
    </citation>
    <scope>NUCLEOTIDE SEQUENCE</scope>
    <source>
        <strain evidence="2">ATCC30299</strain>
    </source>
</reference>
<sequence length="244" mass="28814">MSFGIYQSYIRQPEKFFAPSVPYKVGKYKSPRRNFKSPEVYSSHAAPVTITNFSNKSLITSRLSSRASPRYSTEMDWSRDNRKLDNRRKTSMDFQKNDSLYMNSYSECSNLCLNKVNLSLEEPAIKRPTTKSVRRSTESENVFSNQKEIIRESYAYLRPKSMKYTQYLKGHEVSERKYPKSSRSYSVRRDERGQTEQNHKRPRIENLEKYTSEKVRNVRSTRYECFSPGLYQSAIISNYLLELQ</sequence>
<evidence type="ECO:0000256" key="1">
    <source>
        <dbReference type="SAM" id="MobiDB-lite"/>
    </source>
</evidence>
<protein>
    <submittedName>
        <fullName evidence="2">Uncharacterized protein</fullName>
    </submittedName>
</protein>
<dbReference type="AlphaFoldDB" id="A0AAU9ILT4"/>